<dbReference type="EMBL" id="JBGNUJ010000007">
    <property type="protein sequence ID" value="KAL3957558.1"/>
    <property type="molecule type" value="Genomic_DNA"/>
</dbReference>
<evidence type="ECO:0000313" key="1">
    <source>
        <dbReference type="EMBL" id="KAL3957558.1"/>
    </source>
</evidence>
<name>A0ACC4DNH3_PURLI</name>
<sequence length="152" mass="16678">MASRSSLPWRAPSEVGLANTLLHTTTRPNRLMAMQITVRQVVHPNTTTLIANSHPQSRHLLVRHSHILKEDIAAAIVAVPSGEALSQLPVEDYGALGLRTHNGTRGSRVMDRMMAAVDGRVQLPRRTLGVTGTPPRRVLGVRLVTPQKRPRT</sequence>
<keyword evidence="2" id="KW-1185">Reference proteome</keyword>
<dbReference type="Proteomes" id="UP001638806">
    <property type="component" value="Unassembled WGS sequence"/>
</dbReference>
<accession>A0ACC4DNH3</accession>
<proteinExistence type="predicted"/>
<evidence type="ECO:0000313" key="2">
    <source>
        <dbReference type="Proteomes" id="UP001638806"/>
    </source>
</evidence>
<protein>
    <submittedName>
        <fullName evidence="1">Uncharacterized protein</fullName>
    </submittedName>
</protein>
<reference evidence="1" key="1">
    <citation type="submission" date="2024-12" db="EMBL/GenBank/DDBJ databases">
        <title>Comparative genomics and development of molecular markers within Purpureocillium lilacinum and among Purpureocillium species.</title>
        <authorList>
            <person name="Yeh Z.-Y."/>
            <person name="Ni N.-T."/>
            <person name="Lo P.-H."/>
            <person name="Mushyakhwo K."/>
            <person name="Lin C.-F."/>
            <person name="Nai Y.-S."/>
        </authorList>
    </citation>
    <scope>NUCLEOTIDE SEQUENCE</scope>
    <source>
        <strain evidence="1">NCHU-NPUST-175</strain>
    </source>
</reference>
<comment type="caution">
    <text evidence="1">The sequence shown here is derived from an EMBL/GenBank/DDBJ whole genome shotgun (WGS) entry which is preliminary data.</text>
</comment>
<organism evidence="1 2">
    <name type="scientific">Purpureocillium lilacinum</name>
    <name type="common">Paecilomyces lilacinus</name>
    <dbReference type="NCBI Taxonomy" id="33203"/>
    <lineage>
        <taxon>Eukaryota</taxon>
        <taxon>Fungi</taxon>
        <taxon>Dikarya</taxon>
        <taxon>Ascomycota</taxon>
        <taxon>Pezizomycotina</taxon>
        <taxon>Sordariomycetes</taxon>
        <taxon>Hypocreomycetidae</taxon>
        <taxon>Hypocreales</taxon>
        <taxon>Ophiocordycipitaceae</taxon>
        <taxon>Purpureocillium</taxon>
    </lineage>
</organism>
<gene>
    <name evidence="1" type="ORF">ACCO45_008136</name>
</gene>